<name>A0A822Y1B3_NELNU</name>
<keyword evidence="2" id="KW-1185">Reference proteome</keyword>
<gene>
    <name evidence="1" type="ORF">HUJ06_026500</name>
</gene>
<reference evidence="1 2" key="1">
    <citation type="journal article" date="2020" name="Mol. Biol. Evol.">
        <title>Distinct Expression and Methylation Patterns for Genes with Different Fates following a Single Whole-Genome Duplication in Flowering Plants.</title>
        <authorList>
            <person name="Shi T."/>
            <person name="Rahmani R.S."/>
            <person name="Gugger P.F."/>
            <person name="Wang M."/>
            <person name="Li H."/>
            <person name="Zhang Y."/>
            <person name="Li Z."/>
            <person name="Wang Q."/>
            <person name="Van de Peer Y."/>
            <person name="Marchal K."/>
            <person name="Chen J."/>
        </authorList>
    </citation>
    <scope>NUCLEOTIDE SEQUENCE [LARGE SCALE GENOMIC DNA]</scope>
    <source>
        <tissue evidence="1">Leaf</tissue>
    </source>
</reference>
<evidence type="ECO:0000313" key="2">
    <source>
        <dbReference type="Proteomes" id="UP000607653"/>
    </source>
</evidence>
<accession>A0A822Y1B3</accession>
<dbReference type="Proteomes" id="UP000607653">
    <property type="component" value="Unassembled WGS sequence"/>
</dbReference>
<dbReference type="EMBL" id="DUZY01000001">
    <property type="protein sequence ID" value="DAD25036.1"/>
    <property type="molecule type" value="Genomic_DNA"/>
</dbReference>
<dbReference type="AlphaFoldDB" id="A0A822Y1B3"/>
<sequence length="58" mass="6314">MESETHQINLISAQGLKPPTANLQRMQTYTVAWVDSTPVSTMLAAKTPLGIGNSFPRN</sequence>
<proteinExistence type="predicted"/>
<evidence type="ECO:0000313" key="1">
    <source>
        <dbReference type="EMBL" id="DAD25036.1"/>
    </source>
</evidence>
<comment type="caution">
    <text evidence="1">The sequence shown here is derived from an EMBL/GenBank/DDBJ whole genome shotgun (WGS) entry which is preliminary data.</text>
</comment>
<organism evidence="1 2">
    <name type="scientific">Nelumbo nucifera</name>
    <name type="common">Sacred lotus</name>
    <dbReference type="NCBI Taxonomy" id="4432"/>
    <lineage>
        <taxon>Eukaryota</taxon>
        <taxon>Viridiplantae</taxon>
        <taxon>Streptophyta</taxon>
        <taxon>Embryophyta</taxon>
        <taxon>Tracheophyta</taxon>
        <taxon>Spermatophyta</taxon>
        <taxon>Magnoliopsida</taxon>
        <taxon>Proteales</taxon>
        <taxon>Nelumbonaceae</taxon>
        <taxon>Nelumbo</taxon>
    </lineage>
</organism>
<protein>
    <submittedName>
        <fullName evidence="1">Uncharacterized protein</fullName>
    </submittedName>
</protein>